<accession>A0A1X7UY71</accession>
<dbReference type="Gene3D" id="2.30.29.30">
    <property type="entry name" value="Pleckstrin-homology domain (PH domain)/Phosphotyrosine-binding domain (PTB)"/>
    <property type="match status" value="1"/>
</dbReference>
<proteinExistence type="predicted"/>
<evidence type="ECO:0008006" key="2">
    <source>
        <dbReference type="Google" id="ProtNLM"/>
    </source>
</evidence>
<name>A0A1X7UY71_AMPQE</name>
<reference evidence="1" key="1">
    <citation type="submission" date="2017-05" db="UniProtKB">
        <authorList>
            <consortium name="EnsemblMetazoa"/>
        </authorList>
    </citation>
    <scope>IDENTIFICATION</scope>
</reference>
<evidence type="ECO:0000313" key="1">
    <source>
        <dbReference type="EnsemblMetazoa" id="Aqu2.1.32646_001"/>
    </source>
</evidence>
<dbReference type="EnsemblMetazoa" id="Aqu2.1.32646_001">
    <property type="protein sequence ID" value="Aqu2.1.32646_001"/>
    <property type="gene ID" value="Aqu2.1.32646"/>
</dbReference>
<dbReference type="AlphaFoldDB" id="A0A1X7UY71"/>
<protein>
    <recommendedName>
        <fullName evidence="2">PID domain-containing protein</fullName>
    </recommendedName>
</protein>
<sequence>MAAKAPGQLSTSEEGGTLHCTGRRLPVHVSGKYPGQGLQFRVKYVGSKNVNRRRGDAEAARYCLPTLRTASKNMRAHKPKAVLGLNLKGVSLYDERSKYDVMLRALPPNKMAAKAPGQLSTSEEVGTLHCTGRRLPVHVSGKYPGQGLQFRVKYVGSKNVNRRRGDAEAARYCLPTLR</sequence>
<organism evidence="1">
    <name type="scientific">Amphimedon queenslandica</name>
    <name type="common">Sponge</name>
    <dbReference type="NCBI Taxonomy" id="400682"/>
    <lineage>
        <taxon>Eukaryota</taxon>
        <taxon>Metazoa</taxon>
        <taxon>Porifera</taxon>
        <taxon>Demospongiae</taxon>
        <taxon>Heteroscleromorpha</taxon>
        <taxon>Haplosclerida</taxon>
        <taxon>Niphatidae</taxon>
        <taxon>Amphimedon</taxon>
    </lineage>
</organism>
<dbReference type="InParanoid" id="A0A1X7UY71"/>
<dbReference type="SUPFAM" id="SSF50729">
    <property type="entry name" value="PH domain-like"/>
    <property type="match status" value="1"/>
</dbReference>
<dbReference type="OrthoDB" id="10069833at2759"/>
<dbReference type="InterPro" id="IPR011993">
    <property type="entry name" value="PH-like_dom_sf"/>
</dbReference>